<keyword evidence="6" id="KW-1185">Reference proteome</keyword>
<feature type="domain" description="Pirin C-terminal" evidence="4">
    <location>
        <begin position="201"/>
        <end position="303"/>
    </location>
</feature>
<dbReference type="InterPro" id="IPR008778">
    <property type="entry name" value="Pirin_C_dom"/>
</dbReference>
<dbReference type="Gene3D" id="2.60.120.10">
    <property type="entry name" value="Jelly Rolls"/>
    <property type="match status" value="2"/>
</dbReference>
<organism evidence="5 6">
    <name type="scientific">Croceivirga thetidis</name>
    <dbReference type="NCBI Taxonomy" id="2721623"/>
    <lineage>
        <taxon>Bacteria</taxon>
        <taxon>Pseudomonadati</taxon>
        <taxon>Bacteroidota</taxon>
        <taxon>Flavobacteriia</taxon>
        <taxon>Flavobacteriales</taxon>
        <taxon>Flavobacteriaceae</taxon>
        <taxon>Croceivirga</taxon>
    </lineage>
</organism>
<evidence type="ECO:0000259" key="4">
    <source>
        <dbReference type="Pfam" id="PF05726"/>
    </source>
</evidence>
<comment type="similarity">
    <text evidence="1 2">Belongs to the pirin family.</text>
</comment>
<dbReference type="PANTHER" id="PTHR13903:SF8">
    <property type="entry name" value="PIRIN"/>
    <property type="match status" value="1"/>
</dbReference>
<dbReference type="InterPro" id="IPR011051">
    <property type="entry name" value="RmlC_Cupin_sf"/>
</dbReference>
<evidence type="ECO:0000313" key="6">
    <source>
        <dbReference type="Proteomes" id="UP000718451"/>
    </source>
</evidence>
<gene>
    <name evidence="5" type="ORF">HCU67_08950</name>
</gene>
<evidence type="ECO:0000313" key="5">
    <source>
        <dbReference type="EMBL" id="NKI32066.1"/>
    </source>
</evidence>
<dbReference type="RefSeq" id="WP_168552290.1">
    <property type="nucleotide sequence ID" value="NZ_JAAWWL010000002.1"/>
</dbReference>
<dbReference type="Pfam" id="PF02678">
    <property type="entry name" value="Pirin"/>
    <property type="match status" value="1"/>
</dbReference>
<reference evidence="5 6" key="1">
    <citation type="submission" date="2020-04" db="EMBL/GenBank/DDBJ databases">
        <authorList>
            <person name="Yoon J."/>
        </authorList>
    </citation>
    <scope>NUCLEOTIDE SEQUENCE [LARGE SCALE GENOMIC DNA]</scope>
    <source>
        <strain evidence="5 6">DJ-13</strain>
    </source>
</reference>
<sequence>MNPILRIFPLGFPWETQDPFLFCVYHLDHYPKGTSEMGPDPELLKGRALGNDFITKDGWRMYHGQTIPGFPAHPHRGFETITIVNKGFCDHSDSLGAAGRFGQGDVQWMTAGRGVQHSEMFPLLNENKENTLELFQIWLNLPQKDKFTEPHFKMLWHEDIPIIKTKNARIQLIAGTYNNQKAVPPAPNSWAAEEENLVSIWTLKIKANTEFEIPSTESLVNRSLYFYEGSEINIDGNTINAQNGVDLDSTFSTHLKIGSKNASFLLLQGVPIGEPVAQQGPFVMNSQDELQKAFEEYRMTQFGGWPWRYHDNVHEKEKGRFALYPNGNLVEK</sequence>
<evidence type="ECO:0000259" key="3">
    <source>
        <dbReference type="Pfam" id="PF02678"/>
    </source>
</evidence>
<accession>A0ABX1GSQ0</accession>
<protein>
    <submittedName>
        <fullName evidence="5">Pirin family protein</fullName>
    </submittedName>
</protein>
<dbReference type="InterPro" id="IPR003829">
    <property type="entry name" value="Pirin_N_dom"/>
</dbReference>
<dbReference type="InterPro" id="IPR014710">
    <property type="entry name" value="RmlC-like_jellyroll"/>
</dbReference>
<evidence type="ECO:0000256" key="1">
    <source>
        <dbReference type="ARBA" id="ARBA00008416"/>
    </source>
</evidence>
<dbReference type="Proteomes" id="UP000718451">
    <property type="component" value="Unassembled WGS sequence"/>
</dbReference>
<dbReference type="SUPFAM" id="SSF51182">
    <property type="entry name" value="RmlC-like cupins"/>
    <property type="match status" value="1"/>
</dbReference>
<dbReference type="Pfam" id="PF05726">
    <property type="entry name" value="Pirin_C"/>
    <property type="match status" value="1"/>
</dbReference>
<dbReference type="EMBL" id="JAAWWL010000002">
    <property type="protein sequence ID" value="NKI32066.1"/>
    <property type="molecule type" value="Genomic_DNA"/>
</dbReference>
<dbReference type="PANTHER" id="PTHR13903">
    <property type="entry name" value="PIRIN-RELATED"/>
    <property type="match status" value="1"/>
</dbReference>
<dbReference type="InterPro" id="IPR012093">
    <property type="entry name" value="Pirin"/>
</dbReference>
<proteinExistence type="inferred from homology"/>
<feature type="domain" description="Pirin N-terminal" evidence="3">
    <location>
        <begin position="61"/>
        <end position="139"/>
    </location>
</feature>
<comment type="caution">
    <text evidence="5">The sequence shown here is derived from an EMBL/GenBank/DDBJ whole genome shotgun (WGS) entry which is preliminary data.</text>
</comment>
<name>A0ABX1GSQ0_9FLAO</name>
<evidence type="ECO:0000256" key="2">
    <source>
        <dbReference type="RuleBase" id="RU003457"/>
    </source>
</evidence>
<dbReference type="CDD" id="cd02909">
    <property type="entry name" value="cupin_pirin_N"/>
    <property type="match status" value="1"/>
</dbReference>